<sequence length="216" mass="24548">DPKRLMELPVGDYVSIKAPMFSFMRLDKADPILGVEMASTGEIGIIADDFPDALIKALEATEQIIPIEGGNILISVGGNELKKKIIPLAKKIRDLGFTIFATEDTKKALNKKDIKAVRLYKVHEHGLEPNIMQCLQDGRIDMVINIPLPTTIEEKFKTIMEDEYKIRRMAVDYNIPVIINLQLAKAVIDAIKNMREKKIEIKSLNEYHQTLKEVYW</sequence>
<dbReference type="SUPFAM" id="SSF56059">
    <property type="entry name" value="Glutathione synthetase ATP-binding domain-like"/>
    <property type="match status" value="1"/>
</dbReference>
<keyword evidence="3" id="KW-0067">ATP-binding</keyword>
<dbReference type="AlphaFoldDB" id="X1QD20"/>
<organism evidence="5">
    <name type="scientific">marine sediment metagenome</name>
    <dbReference type="NCBI Taxonomy" id="412755"/>
    <lineage>
        <taxon>unclassified sequences</taxon>
        <taxon>metagenomes</taxon>
        <taxon>ecological metagenomes</taxon>
    </lineage>
</organism>
<dbReference type="GO" id="GO:0006541">
    <property type="term" value="P:glutamine metabolic process"/>
    <property type="evidence" value="ECO:0007669"/>
    <property type="project" value="TreeGrafter"/>
</dbReference>
<evidence type="ECO:0000256" key="2">
    <source>
        <dbReference type="ARBA" id="ARBA00022741"/>
    </source>
</evidence>
<keyword evidence="1" id="KW-0436">Ligase</keyword>
<evidence type="ECO:0000259" key="4">
    <source>
        <dbReference type="PROSITE" id="PS51855"/>
    </source>
</evidence>
<comment type="caution">
    <text evidence="5">The sequence shown here is derived from an EMBL/GenBank/DDBJ whole genome shotgun (WGS) entry which is preliminary data.</text>
</comment>
<reference evidence="5" key="1">
    <citation type="journal article" date="2014" name="Front. Microbiol.">
        <title>High frequency of phylogenetically diverse reductive dehalogenase-homologous genes in deep subseafloor sedimentary metagenomes.</title>
        <authorList>
            <person name="Kawai M."/>
            <person name="Futagami T."/>
            <person name="Toyoda A."/>
            <person name="Takaki Y."/>
            <person name="Nishi S."/>
            <person name="Hori S."/>
            <person name="Arai W."/>
            <person name="Tsubouchi T."/>
            <person name="Morono Y."/>
            <person name="Uchiyama I."/>
            <person name="Ito T."/>
            <person name="Fujiyama A."/>
            <person name="Inagaki F."/>
            <person name="Takami H."/>
        </authorList>
    </citation>
    <scope>NUCLEOTIDE SEQUENCE</scope>
    <source>
        <strain evidence="5">Expedition CK06-06</strain>
    </source>
</reference>
<dbReference type="GO" id="GO:0005524">
    <property type="term" value="F:ATP binding"/>
    <property type="evidence" value="ECO:0007669"/>
    <property type="project" value="UniProtKB-KW"/>
</dbReference>
<dbReference type="InterPro" id="IPR011607">
    <property type="entry name" value="MGS-like_dom"/>
</dbReference>
<dbReference type="Gene3D" id="3.30.470.20">
    <property type="entry name" value="ATP-grasp fold, B domain"/>
    <property type="match status" value="1"/>
</dbReference>
<feature type="non-terminal residue" evidence="5">
    <location>
        <position position="1"/>
    </location>
</feature>
<evidence type="ECO:0000256" key="1">
    <source>
        <dbReference type="ARBA" id="ARBA00022598"/>
    </source>
</evidence>
<protein>
    <recommendedName>
        <fullName evidence="4">MGS-like domain-containing protein</fullName>
    </recommendedName>
</protein>
<evidence type="ECO:0000256" key="3">
    <source>
        <dbReference type="ARBA" id="ARBA00022840"/>
    </source>
</evidence>
<gene>
    <name evidence="5" type="ORF">S12H4_08663</name>
</gene>
<dbReference type="PANTHER" id="PTHR11405">
    <property type="entry name" value="CARBAMOYLTRANSFERASE FAMILY MEMBER"/>
    <property type="match status" value="1"/>
</dbReference>
<dbReference type="PANTHER" id="PTHR11405:SF53">
    <property type="entry name" value="CARBAMOYL-PHOSPHATE SYNTHASE [AMMONIA], MITOCHONDRIAL"/>
    <property type="match status" value="1"/>
</dbReference>
<dbReference type="GO" id="GO:0005737">
    <property type="term" value="C:cytoplasm"/>
    <property type="evidence" value="ECO:0007669"/>
    <property type="project" value="TreeGrafter"/>
</dbReference>
<dbReference type="Gene3D" id="3.40.50.1380">
    <property type="entry name" value="Methylglyoxal synthase-like domain"/>
    <property type="match status" value="1"/>
</dbReference>
<feature type="domain" description="MGS-like" evidence="4">
    <location>
        <begin position="63"/>
        <end position="214"/>
    </location>
</feature>
<keyword evidence="2" id="KW-0547">Nucleotide-binding</keyword>
<evidence type="ECO:0000313" key="5">
    <source>
        <dbReference type="EMBL" id="GAI66392.1"/>
    </source>
</evidence>
<dbReference type="SMART" id="SM00851">
    <property type="entry name" value="MGS"/>
    <property type="match status" value="1"/>
</dbReference>
<dbReference type="GO" id="GO:0004088">
    <property type="term" value="F:carbamoyl-phosphate synthase (glutamine-hydrolyzing) activity"/>
    <property type="evidence" value="ECO:0007669"/>
    <property type="project" value="TreeGrafter"/>
</dbReference>
<accession>X1QD20</accession>
<dbReference type="EMBL" id="BARW01003376">
    <property type="protein sequence ID" value="GAI66392.1"/>
    <property type="molecule type" value="Genomic_DNA"/>
</dbReference>
<name>X1QD20_9ZZZZ</name>
<dbReference type="InterPro" id="IPR036914">
    <property type="entry name" value="MGS-like_dom_sf"/>
</dbReference>
<proteinExistence type="predicted"/>
<dbReference type="PROSITE" id="PS51855">
    <property type="entry name" value="MGS"/>
    <property type="match status" value="1"/>
</dbReference>
<dbReference type="SUPFAM" id="SSF52335">
    <property type="entry name" value="Methylglyoxal synthase-like"/>
    <property type="match status" value="1"/>
</dbReference>
<dbReference type="Pfam" id="PF02142">
    <property type="entry name" value="MGS"/>
    <property type="match status" value="1"/>
</dbReference>